<dbReference type="OrthoDB" id="6437148at2759"/>
<comment type="caution">
    <text evidence="4">The sequence shown here is derived from an EMBL/GenBank/DDBJ whole genome shotgun (WGS) entry which is preliminary data.</text>
</comment>
<organism evidence="4 5">
    <name type="scientific">Araneus ventricosus</name>
    <name type="common">Orbweaver spider</name>
    <name type="synonym">Epeira ventricosa</name>
    <dbReference type="NCBI Taxonomy" id="182803"/>
    <lineage>
        <taxon>Eukaryota</taxon>
        <taxon>Metazoa</taxon>
        <taxon>Ecdysozoa</taxon>
        <taxon>Arthropoda</taxon>
        <taxon>Chelicerata</taxon>
        <taxon>Arachnida</taxon>
        <taxon>Araneae</taxon>
        <taxon>Araneomorphae</taxon>
        <taxon>Entelegynae</taxon>
        <taxon>Araneoidea</taxon>
        <taxon>Araneidae</taxon>
        <taxon>Araneus</taxon>
    </lineage>
</organism>
<keyword evidence="5" id="KW-1185">Reference proteome</keyword>
<dbReference type="Gene3D" id="3.60.10.10">
    <property type="entry name" value="Endonuclease/exonuclease/phosphatase"/>
    <property type="match status" value="1"/>
</dbReference>
<reference evidence="4 5" key="1">
    <citation type="journal article" date="2019" name="Sci. Rep.">
        <title>Orb-weaving spider Araneus ventricosus genome elucidates the spidroin gene catalogue.</title>
        <authorList>
            <person name="Kono N."/>
            <person name="Nakamura H."/>
            <person name="Ohtoshi R."/>
            <person name="Moran D.A.P."/>
            <person name="Shinohara A."/>
            <person name="Yoshida Y."/>
            <person name="Fujiwara M."/>
            <person name="Mori M."/>
            <person name="Tomita M."/>
            <person name="Arakawa K."/>
        </authorList>
    </citation>
    <scope>NUCLEOTIDE SEQUENCE [LARGE SCALE GENOMIC DNA]</scope>
</reference>
<dbReference type="GO" id="GO:0071897">
    <property type="term" value="P:DNA biosynthetic process"/>
    <property type="evidence" value="ECO:0007669"/>
    <property type="project" value="UniProtKB-ARBA"/>
</dbReference>
<proteinExistence type="predicted"/>
<dbReference type="InterPro" id="IPR036691">
    <property type="entry name" value="Endo/exonu/phosph_ase_sf"/>
</dbReference>
<dbReference type="PANTHER" id="PTHR19446">
    <property type="entry name" value="REVERSE TRANSCRIPTASES"/>
    <property type="match status" value="1"/>
</dbReference>
<dbReference type="InterPro" id="IPR000477">
    <property type="entry name" value="RT_dom"/>
</dbReference>
<feature type="coiled-coil region" evidence="1">
    <location>
        <begin position="296"/>
        <end position="345"/>
    </location>
</feature>
<dbReference type="InterPro" id="IPR005135">
    <property type="entry name" value="Endo/exonuclease/phosphatase"/>
</dbReference>
<dbReference type="Pfam" id="PF14529">
    <property type="entry name" value="Exo_endo_phos_2"/>
    <property type="match status" value="1"/>
</dbReference>
<evidence type="ECO:0000259" key="2">
    <source>
        <dbReference type="Pfam" id="PF00078"/>
    </source>
</evidence>
<protein>
    <recommendedName>
        <fullName evidence="6">Reverse transcriptase domain-containing protein</fullName>
    </recommendedName>
</protein>
<dbReference type="GO" id="GO:0003824">
    <property type="term" value="F:catalytic activity"/>
    <property type="evidence" value="ECO:0007669"/>
    <property type="project" value="InterPro"/>
</dbReference>
<dbReference type="EMBL" id="BGPR01000007">
    <property type="protein sequence ID" value="GBL75330.1"/>
    <property type="molecule type" value="Genomic_DNA"/>
</dbReference>
<sequence>MSIATPSVSFNKVSSTCLKTLKVLQINLGRAKAANNTLHPTSVKLQSDLLLLQEPYIYNSQIKGIPQSWNNFNSISNKAAVIIPSRQLHSALISCKQNTVAVEIQTGQQPTTFISAYSSPYSNIQETLLEIQEIISSLPSEKIFIGADLNGHNTLKGYNDVDSRGTAIEEFILANNLFINNSSDAPPTFTRNTSKGWPDLSLCTQQMIATIIEITIDSSVKNCTFTRYKTRHGNHIFFLKNLKPCVNSTLGAFRNSQNEKDINEATYLLQNSVIEACNKSYRTKNHNLSPTPNWYTQDLEVEKNRLKELRRRAQRAPQDQRNARFQFHEEELKKYMRKLKTAKNSGWKSFCTKASNTYGTHYKAAFRKAIKPAELIALNNHDPSGNHLKIAQDILEKIFPHPANSNSSTYIPPCTENDCPFTKGEVATVIHHLSKGKAPGPDGIENISIHNTTAYPRTRHLNSTLWENIILFHKHGKSKTEASSYRPISLLPTIGKVLEKLLTQRLNFHLEKNNRLSNLQYGFREGRSTEMAITKLLDTIHKGKASGDHVLVLSIDVKGAFDNIRHSAISSYLDNSKCPANIVNIFKNLVQNRKGILNTCEGAAIRDQKQVCSQGS</sequence>
<evidence type="ECO:0000259" key="3">
    <source>
        <dbReference type="Pfam" id="PF14529"/>
    </source>
</evidence>
<dbReference type="Proteomes" id="UP000499080">
    <property type="component" value="Unassembled WGS sequence"/>
</dbReference>
<dbReference type="CDD" id="cd01650">
    <property type="entry name" value="RT_nLTR_like"/>
    <property type="match status" value="1"/>
</dbReference>
<dbReference type="AlphaFoldDB" id="A0A4Y2A6L9"/>
<keyword evidence="1" id="KW-0175">Coiled coil</keyword>
<dbReference type="SUPFAM" id="SSF56672">
    <property type="entry name" value="DNA/RNA polymerases"/>
    <property type="match status" value="1"/>
</dbReference>
<evidence type="ECO:0000256" key="1">
    <source>
        <dbReference type="SAM" id="Coils"/>
    </source>
</evidence>
<evidence type="ECO:0000313" key="5">
    <source>
        <dbReference type="Proteomes" id="UP000499080"/>
    </source>
</evidence>
<evidence type="ECO:0000313" key="4">
    <source>
        <dbReference type="EMBL" id="GBL75330.1"/>
    </source>
</evidence>
<feature type="domain" description="Reverse transcriptase" evidence="2">
    <location>
        <begin position="479"/>
        <end position="616"/>
    </location>
</feature>
<dbReference type="Pfam" id="PF00078">
    <property type="entry name" value="RVT_1"/>
    <property type="match status" value="1"/>
</dbReference>
<dbReference type="InterPro" id="IPR043502">
    <property type="entry name" value="DNA/RNA_pol_sf"/>
</dbReference>
<feature type="domain" description="Endonuclease/exonuclease/phosphatase" evidence="3">
    <location>
        <begin position="112"/>
        <end position="210"/>
    </location>
</feature>
<accession>A0A4Y2A6L9</accession>
<evidence type="ECO:0008006" key="6">
    <source>
        <dbReference type="Google" id="ProtNLM"/>
    </source>
</evidence>
<dbReference type="SUPFAM" id="SSF56219">
    <property type="entry name" value="DNase I-like"/>
    <property type="match status" value="1"/>
</dbReference>
<gene>
    <name evidence="4" type="primary">R1A1-elementORF2_234</name>
    <name evidence="4" type="ORF">AVEN_194541_1</name>
</gene>
<name>A0A4Y2A6L9_ARAVE</name>